<accession>A0A9P4K191</accession>
<evidence type="ECO:0000313" key="3">
    <source>
        <dbReference type="Proteomes" id="UP000800093"/>
    </source>
</evidence>
<evidence type="ECO:0000256" key="1">
    <source>
        <dbReference type="SAM" id="MobiDB-lite"/>
    </source>
</evidence>
<feature type="compositionally biased region" description="Polar residues" evidence="1">
    <location>
        <begin position="91"/>
        <end position="100"/>
    </location>
</feature>
<evidence type="ECO:0000313" key="2">
    <source>
        <dbReference type="EMBL" id="KAF2260251.1"/>
    </source>
</evidence>
<proteinExistence type="predicted"/>
<reference evidence="3" key="1">
    <citation type="journal article" date="2020" name="Stud. Mycol.">
        <title>101 Dothideomycetes genomes: A test case for predicting lifestyles and emergence of pathogens.</title>
        <authorList>
            <person name="Haridas S."/>
            <person name="Albert R."/>
            <person name="Binder M."/>
            <person name="Bloem J."/>
            <person name="LaButti K."/>
            <person name="Salamov A."/>
            <person name="Andreopoulos B."/>
            <person name="Baker S."/>
            <person name="Barry K."/>
            <person name="Bills G."/>
            <person name="Bluhm B."/>
            <person name="Cannon C."/>
            <person name="Castanera R."/>
            <person name="Culley D."/>
            <person name="Daum C."/>
            <person name="Ezra D."/>
            <person name="Gonzalez J."/>
            <person name="Henrissat B."/>
            <person name="Kuo A."/>
            <person name="Liang C."/>
            <person name="Lipzen A."/>
            <person name="Lutzoni F."/>
            <person name="Magnuson J."/>
            <person name="Mondo S."/>
            <person name="Nolan M."/>
            <person name="Ohm R."/>
            <person name="Pangilinan J."/>
            <person name="Park H.-J."/>
            <person name="Ramirez L."/>
            <person name="Alfaro M."/>
            <person name="Sun H."/>
            <person name="Tritt A."/>
            <person name="Yoshinaga Y."/>
            <person name="Zwiers L.-H."/>
            <person name="Turgeon B."/>
            <person name="Goodwin S."/>
            <person name="Spatafora J."/>
            <person name="Crous P."/>
            <person name="Grigoriev I."/>
        </authorList>
    </citation>
    <scope>NUCLEOTIDE SEQUENCE [LARGE SCALE GENOMIC DNA]</scope>
    <source>
        <strain evidence="3">CBS 304.66</strain>
    </source>
</reference>
<dbReference type="EMBL" id="ML986686">
    <property type="protein sequence ID" value="KAF2260251.1"/>
    <property type="molecule type" value="Genomic_DNA"/>
</dbReference>
<organism evidence="2 3">
    <name type="scientific">Lojkania enalia</name>
    <dbReference type="NCBI Taxonomy" id="147567"/>
    <lineage>
        <taxon>Eukaryota</taxon>
        <taxon>Fungi</taxon>
        <taxon>Dikarya</taxon>
        <taxon>Ascomycota</taxon>
        <taxon>Pezizomycotina</taxon>
        <taxon>Dothideomycetes</taxon>
        <taxon>Pleosporomycetidae</taxon>
        <taxon>Pleosporales</taxon>
        <taxon>Pleosporales incertae sedis</taxon>
        <taxon>Lojkania</taxon>
    </lineage>
</organism>
<feature type="region of interest" description="Disordered" evidence="1">
    <location>
        <begin position="226"/>
        <end position="255"/>
    </location>
</feature>
<gene>
    <name evidence="2" type="ORF">CC78DRAFT_571326</name>
</gene>
<dbReference type="Proteomes" id="UP000800093">
    <property type="component" value="Unassembled WGS sequence"/>
</dbReference>
<feature type="region of interest" description="Disordered" evidence="1">
    <location>
        <begin position="91"/>
        <end position="111"/>
    </location>
</feature>
<dbReference type="AlphaFoldDB" id="A0A9P4K191"/>
<keyword evidence="3" id="KW-1185">Reference proteome</keyword>
<sequence length="280" mass="30195">MSWSAAPGWPRDLSIIHRGAEGVTRCKQTRPIQRAAPWPHLSSPSRALARFGDAADAHVEGFQDCANRGVLAELVPQGTCSDLQKRGMMTQLSSPTTAQKRGSMEPAPDVSGGALPTSVMPSLFCCGSPRRLQLRKLELQVLPPSSPPPPTRAPLSCVSPLFTARQPASSAWSIMRLHWLHLAAQPHLGARLFRWEGVSLSRLPLMSVATVVKGLGRVIGSDRAMGKWRGSGSTRDGTDQLARGQDKTTRDTTPATWKDDIRGAVMLTVNDGAIAQERGK</sequence>
<protein>
    <submittedName>
        <fullName evidence="2">Uncharacterized protein</fullName>
    </submittedName>
</protein>
<name>A0A9P4K191_9PLEO</name>
<comment type="caution">
    <text evidence="2">The sequence shown here is derived from an EMBL/GenBank/DDBJ whole genome shotgun (WGS) entry which is preliminary data.</text>
</comment>